<dbReference type="Proteomes" id="UP000283523">
    <property type="component" value="Unassembled WGS sequence"/>
</dbReference>
<protein>
    <submittedName>
        <fullName evidence="2">Crp/Fnr family transcriptional regulator</fullName>
    </submittedName>
</protein>
<keyword evidence="3" id="KW-1185">Reference proteome</keyword>
<dbReference type="InterPro" id="IPR000595">
    <property type="entry name" value="cNMP-bd_dom"/>
</dbReference>
<gene>
    <name evidence="2" type="ORF">DYU11_21800</name>
</gene>
<dbReference type="RefSeq" id="WP_119669839.1">
    <property type="nucleotide sequence ID" value="NZ_QXED01000006.1"/>
</dbReference>
<organism evidence="2 3">
    <name type="scientific">Fibrisoma montanum</name>
    <dbReference type="NCBI Taxonomy" id="2305895"/>
    <lineage>
        <taxon>Bacteria</taxon>
        <taxon>Pseudomonadati</taxon>
        <taxon>Bacteroidota</taxon>
        <taxon>Cytophagia</taxon>
        <taxon>Cytophagales</taxon>
        <taxon>Spirosomataceae</taxon>
        <taxon>Fibrisoma</taxon>
    </lineage>
</organism>
<evidence type="ECO:0000259" key="1">
    <source>
        <dbReference type="Pfam" id="PF00027"/>
    </source>
</evidence>
<evidence type="ECO:0000313" key="3">
    <source>
        <dbReference type="Proteomes" id="UP000283523"/>
    </source>
</evidence>
<dbReference type="AlphaFoldDB" id="A0A418M4L5"/>
<sequence>MQRVLFNINRIVKPTDEERAAFERILRPRVLAKDELYVGEGDVCATLAFIEKGCGRLYYEFDGWDVSKEFVFENGLLGSFVSFFSQRPSNVNVAALEETHILEMRYADVMTLCQTYPVWQRFGVLLLQDQLTRLERRETSLLKDAPEERYRRLITEHPKVLKRIPPDYVASYLGITPETLVVYQTRQESSA</sequence>
<comment type="caution">
    <text evidence="2">The sequence shown here is derived from an EMBL/GenBank/DDBJ whole genome shotgun (WGS) entry which is preliminary data.</text>
</comment>
<name>A0A418M4L5_9BACT</name>
<accession>A0A418M4L5</accession>
<evidence type="ECO:0000313" key="2">
    <source>
        <dbReference type="EMBL" id="RIV20670.1"/>
    </source>
</evidence>
<feature type="domain" description="Cyclic nucleotide-binding" evidence="1">
    <location>
        <begin position="29"/>
        <end position="116"/>
    </location>
</feature>
<dbReference type="InterPro" id="IPR014710">
    <property type="entry name" value="RmlC-like_jellyroll"/>
</dbReference>
<dbReference type="SUPFAM" id="SSF51206">
    <property type="entry name" value="cAMP-binding domain-like"/>
    <property type="match status" value="1"/>
</dbReference>
<dbReference type="Pfam" id="PF00027">
    <property type="entry name" value="cNMP_binding"/>
    <property type="match status" value="1"/>
</dbReference>
<proteinExistence type="predicted"/>
<dbReference type="EMBL" id="QXED01000006">
    <property type="protein sequence ID" value="RIV20670.1"/>
    <property type="molecule type" value="Genomic_DNA"/>
</dbReference>
<reference evidence="2 3" key="1">
    <citation type="submission" date="2018-08" db="EMBL/GenBank/DDBJ databases">
        <title>Fibrisoma montanum sp. nov., isolated from Danxia mountain soil.</title>
        <authorList>
            <person name="Huang Y."/>
        </authorList>
    </citation>
    <scope>NUCLEOTIDE SEQUENCE [LARGE SCALE GENOMIC DNA]</scope>
    <source>
        <strain evidence="2 3">HYT19</strain>
    </source>
</reference>
<dbReference type="Gene3D" id="2.60.120.10">
    <property type="entry name" value="Jelly Rolls"/>
    <property type="match status" value="1"/>
</dbReference>
<dbReference type="OrthoDB" id="663011at2"/>
<dbReference type="CDD" id="cd00038">
    <property type="entry name" value="CAP_ED"/>
    <property type="match status" value="1"/>
</dbReference>
<dbReference type="InterPro" id="IPR018490">
    <property type="entry name" value="cNMP-bd_dom_sf"/>
</dbReference>